<protein>
    <submittedName>
        <fullName evidence="5">Cytochrome P450</fullName>
    </submittedName>
</protein>
<dbReference type="PANTHER" id="PTHR24305:SF231">
    <property type="entry name" value="P450, PUTATIVE (EUROFUNG)-RELATED"/>
    <property type="match status" value="1"/>
</dbReference>
<feature type="transmembrane region" description="Helical" evidence="4">
    <location>
        <begin position="16"/>
        <end position="39"/>
    </location>
</feature>
<keyword evidence="3" id="KW-0408">Iron</keyword>
<keyword evidence="4" id="KW-0472">Membrane</keyword>
<dbReference type="InterPro" id="IPR050121">
    <property type="entry name" value="Cytochrome_P450_monoxygenase"/>
</dbReference>
<dbReference type="Proteomes" id="UP001480595">
    <property type="component" value="Unassembled WGS sequence"/>
</dbReference>
<evidence type="ECO:0000256" key="2">
    <source>
        <dbReference type="ARBA" id="ARBA00022723"/>
    </source>
</evidence>
<dbReference type="EMBL" id="JAQQWL010000009">
    <property type="protein sequence ID" value="KAK8058461.1"/>
    <property type="molecule type" value="Genomic_DNA"/>
</dbReference>
<dbReference type="InterPro" id="IPR036396">
    <property type="entry name" value="Cyt_P450_sf"/>
</dbReference>
<keyword evidence="4" id="KW-1133">Transmembrane helix</keyword>
<evidence type="ECO:0000313" key="5">
    <source>
        <dbReference type="EMBL" id="KAK8058461.1"/>
    </source>
</evidence>
<dbReference type="GeneID" id="92093381"/>
<evidence type="ECO:0000256" key="3">
    <source>
        <dbReference type="ARBA" id="ARBA00023004"/>
    </source>
</evidence>
<proteinExistence type="predicted"/>
<name>A0ABR1UK50_9PEZI</name>
<dbReference type="InterPro" id="IPR001128">
    <property type="entry name" value="Cyt_P450"/>
</dbReference>
<gene>
    <name evidence="5" type="ORF">PG994_008909</name>
</gene>
<dbReference type="Gene3D" id="1.10.630.10">
    <property type="entry name" value="Cytochrome P450"/>
    <property type="match status" value="1"/>
</dbReference>
<reference evidence="5 6" key="1">
    <citation type="submission" date="2023-01" db="EMBL/GenBank/DDBJ databases">
        <title>Analysis of 21 Apiospora genomes using comparative genomics revels a genus with tremendous synthesis potential of carbohydrate active enzymes and secondary metabolites.</title>
        <authorList>
            <person name="Sorensen T."/>
        </authorList>
    </citation>
    <scope>NUCLEOTIDE SEQUENCE [LARGE SCALE GENOMIC DNA]</scope>
    <source>
        <strain evidence="5 6">CBS 135458</strain>
    </source>
</reference>
<keyword evidence="2" id="KW-0479">Metal-binding</keyword>
<dbReference type="SUPFAM" id="SSF48264">
    <property type="entry name" value="Cytochrome P450"/>
    <property type="match status" value="1"/>
</dbReference>
<keyword evidence="6" id="KW-1185">Reference proteome</keyword>
<keyword evidence="4" id="KW-0812">Transmembrane</keyword>
<evidence type="ECO:0000256" key="4">
    <source>
        <dbReference type="SAM" id="Phobius"/>
    </source>
</evidence>
<comment type="caution">
    <text evidence="5">The sequence shown here is derived from an EMBL/GenBank/DDBJ whole genome shotgun (WGS) entry which is preliminary data.</text>
</comment>
<dbReference type="RefSeq" id="XP_066713907.1">
    <property type="nucleotide sequence ID" value="XM_066860318.1"/>
</dbReference>
<dbReference type="PANTHER" id="PTHR24305">
    <property type="entry name" value="CYTOCHROME P450"/>
    <property type="match status" value="1"/>
</dbReference>
<dbReference type="Pfam" id="PF00067">
    <property type="entry name" value="p450"/>
    <property type="match status" value="1"/>
</dbReference>
<accession>A0ABR1UK50</accession>
<organism evidence="5 6">
    <name type="scientific">Apiospora phragmitis</name>
    <dbReference type="NCBI Taxonomy" id="2905665"/>
    <lineage>
        <taxon>Eukaryota</taxon>
        <taxon>Fungi</taxon>
        <taxon>Dikarya</taxon>
        <taxon>Ascomycota</taxon>
        <taxon>Pezizomycotina</taxon>
        <taxon>Sordariomycetes</taxon>
        <taxon>Xylariomycetidae</taxon>
        <taxon>Amphisphaeriales</taxon>
        <taxon>Apiosporaceae</taxon>
        <taxon>Apiospora</taxon>
    </lineage>
</organism>
<keyword evidence="1" id="KW-0349">Heme</keyword>
<evidence type="ECO:0000313" key="6">
    <source>
        <dbReference type="Proteomes" id="UP001480595"/>
    </source>
</evidence>
<evidence type="ECO:0000256" key="1">
    <source>
        <dbReference type="ARBA" id="ARBA00022617"/>
    </source>
</evidence>
<sequence>MLDFTDYVFSLSSTSWPAAVAAVQGLLIVAVIRTLYLVLYRLCLSPLAGFPGPRLAAATHWYEAYFDLASQGGGQWTFKIRELYQKYGPIIRINPDELHIDDPDYYDVIFCNSHASRPIDKIETFRYRFGVPEATVQTASAEVHRRRRAAVAPCFSKARIRSRNEDLQAIIDRISQRLSAEYAGTGNVVNVNDLWSAMASDIITAMAFARPTNYAAATDFKSPFAQATGKMIHFAHIMTHFRFLATALRWLPDTFLAYLAPDEMRHQIQEILDGSNKDITHAAHPTIFHDAHSADLPPEDMTLRRLQEEAVGINGGAVETTS</sequence>